<dbReference type="InterPro" id="IPR036291">
    <property type="entry name" value="NAD(P)-bd_dom_sf"/>
</dbReference>
<dbReference type="PROSITE" id="PS51202">
    <property type="entry name" value="RCK_C"/>
    <property type="match status" value="1"/>
</dbReference>
<dbReference type="AlphaFoldDB" id="A0A9D1L9W9"/>
<reference evidence="3" key="2">
    <citation type="journal article" date="2021" name="PeerJ">
        <title>Extensive microbial diversity within the chicken gut microbiome revealed by metagenomics and culture.</title>
        <authorList>
            <person name="Gilroy R."/>
            <person name="Ravi A."/>
            <person name="Getino M."/>
            <person name="Pursley I."/>
            <person name="Horton D.L."/>
            <person name="Alikhan N.F."/>
            <person name="Baker D."/>
            <person name="Gharbi K."/>
            <person name="Hall N."/>
            <person name="Watson M."/>
            <person name="Adriaenssens E.M."/>
            <person name="Foster-Nyarko E."/>
            <person name="Jarju S."/>
            <person name="Secka A."/>
            <person name="Antonio M."/>
            <person name="Oren A."/>
            <person name="Chaudhuri R.R."/>
            <person name="La Ragione R."/>
            <person name="Hildebrand F."/>
            <person name="Pallen M.J."/>
        </authorList>
    </citation>
    <scope>NUCLEOTIDE SEQUENCE</scope>
    <source>
        <strain evidence="3">11300</strain>
    </source>
</reference>
<evidence type="ECO:0000313" key="3">
    <source>
        <dbReference type="EMBL" id="HIU28657.1"/>
    </source>
</evidence>
<dbReference type="InterPro" id="IPR003148">
    <property type="entry name" value="RCK_N"/>
</dbReference>
<dbReference type="GO" id="GO:0008324">
    <property type="term" value="F:monoatomic cation transmembrane transporter activity"/>
    <property type="evidence" value="ECO:0007669"/>
    <property type="project" value="InterPro"/>
</dbReference>
<dbReference type="InterPro" id="IPR036721">
    <property type="entry name" value="RCK_C_sf"/>
</dbReference>
<sequence length="221" mass="24178">MSKQFAVLGLGSFGWSVALTLEKMGAEVLVIDQSFEKIQEISEQVSYALRADVSEPEALEMLGGRNLDGAVVAVSENFEASIMATMLCKEMGIPMVLAKAKDKLQGTILKKVGADSVVYPEVEMGSRIAMNLVAKEFSDWIELSDDYSMVEVVIPQPWQGKCLAELKIRERFGINVVGMITDNEVDVTIDPQMPLPAGCILIMIGANEVLQKFDVKKVCRG</sequence>
<dbReference type="InterPro" id="IPR050721">
    <property type="entry name" value="Trk_Ktr_HKT_K-transport"/>
</dbReference>
<dbReference type="Gene3D" id="3.30.70.1450">
    <property type="entry name" value="Regulator of K+ conductance, C-terminal domain"/>
    <property type="match status" value="1"/>
</dbReference>
<dbReference type="EMBL" id="DVMO01000152">
    <property type="protein sequence ID" value="HIU28657.1"/>
    <property type="molecule type" value="Genomic_DNA"/>
</dbReference>
<protein>
    <submittedName>
        <fullName evidence="3">TrkA family potassium uptake protein</fullName>
    </submittedName>
</protein>
<evidence type="ECO:0000313" key="4">
    <source>
        <dbReference type="Proteomes" id="UP000824091"/>
    </source>
</evidence>
<dbReference type="InterPro" id="IPR006037">
    <property type="entry name" value="RCK_C"/>
</dbReference>
<comment type="caution">
    <text evidence="3">The sequence shown here is derived from an EMBL/GenBank/DDBJ whole genome shotgun (WGS) entry which is preliminary data.</text>
</comment>
<feature type="domain" description="RCK N-terminal" evidence="1">
    <location>
        <begin position="2"/>
        <end position="118"/>
    </location>
</feature>
<dbReference type="Pfam" id="PF02254">
    <property type="entry name" value="TrkA_N"/>
    <property type="match status" value="1"/>
</dbReference>
<dbReference type="GO" id="GO:0006813">
    <property type="term" value="P:potassium ion transport"/>
    <property type="evidence" value="ECO:0007669"/>
    <property type="project" value="InterPro"/>
</dbReference>
<dbReference type="Pfam" id="PF02080">
    <property type="entry name" value="TrkA_C"/>
    <property type="match status" value="1"/>
</dbReference>
<evidence type="ECO:0000259" key="1">
    <source>
        <dbReference type="PROSITE" id="PS51201"/>
    </source>
</evidence>
<dbReference type="PROSITE" id="PS51201">
    <property type="entry name" value="RCK_N"/>
    <property type="match status" value="1"/>
</dbReference>
<dbReference type="Gene3D" id="3.40.50.720">
    <property type="entry name" value="NAD(P)-binding Rossmann-like Domain"/>
    <property type="match status" value="1"/>
</dbReference>
<dbReference type="SUPFAM" id="SSF51735">
    <property type="entry name" value="NAD(P)-binding Rossmann-fold domains"/>
    <property type="match status" value="1"/>
</dbReference>
<reference evidence="3" key="1">
    <citation type="submission" date="2020-10" db="EMBL/GenBank/DDBJ databases">
        <authorList>
            <person name="Gilroy R."/>
        </authorList>
    </citation>
    <scope>NUCLEOTIDE SEQUENCE</scope>
    <source>
        <strain evidence="3">11300</strain>
    </source>
</reference>
<accession>A0A9D1L9W9</accession>
<dbReference type="SUPFAM" id="SSF116726">
    <property type="entry name" value="TrkA C-terminal domain-like"/>
    <property type="match status" value="1"/>
</dbReference>
<feature type="domain" description="RCK C-terminal" evidence="2">
    <location>
        <begin position="135"/>
        <end position="219"/>
    </location>
</feature>
<evidence type="ECO:0000259" key="2">
    <source>
        <dbReference type="PROSITE" id="PS51202"/>
    </source>
</evidence>
<proteinExistence type="predicted"/>
<dbReference type="PANTHER" id="PTHR43833">
    <property type="entry name" value="POTASSIUM CHANNEL PROTEIN 2-RELATED-RELATED"/>
    <property type="match status" value="1"/>
</dbReference>
<name>A0A9D1L9W9_9FIRM</name>
<dbReference type="Proteomes" id="UP000824091">
    <property type="component" value="Unassembled WGS sequence"/>
</dbReference>
<dbReference type="PANTHER" id="PTHR43833:SF7">
    <property type="entry name" value="KTR SYSTEM POTASSIUM UPTAKE PROTEIN C"/>
    <property type="match status" value="1"/>
</dbReference>
<gene>
    <name evidence="3" type="ORF">IAD16_09840</name>
</gene>
<organism evidence="3 4">
    <name type="scientific">Candidatus Fimisoma avicola</name>
    <dbReference type="NCBI Taxonomy" id="2840826"/>
    <lineage>
        <taxon>Bacteria</taxon>
        <taxon>Bacillati</taxon>
        <taxon>Bacillota</taxon>
        <taxon>Clostridia</taxon>
        <taxon>Eubacteriales</taxon>
        <taxon>Candidatus Fimisoma</taxon>
    </lineage>
</organism>